<dbReference type="AlphaFoldDB" id="A0A1M4MLY9"/>
<dbReference type="Proteomes" id="UP000184671">
    <property type="component" value="Unassembled WGS sequence"/>
</dbReference>
<dbReference type="Gene3D" id="1.10.10.10">
    <property type="entry name" value="Winged helix-like DNA-binding domain superfamily/Winged helix DNA-binding domain"/>
    <property type="match status" value="1"/>
</dbReference>
<evidence type="ECO:0000313" key="2">
    <source>
        <dbReference type="Proteomes" id="UP000184671"/>
    </source>
</evidence>
<dbReference type="InterPro" id="IPR036390">
    <property type="entry name" value="WH_DNA-bd_sf"/>
</dbReference>
<dbReference type="STRING" id="118126.L21_1766"/>
<dbReference type="SUPFAM" id="SSF46785">
    <property type="entry name" value="Winged helix' DNA-binding domain"/>
    <property type="match status" value="1"/>
</dbReference>
<dbReference type="EMBL" id="FMID01000042">
    <property type="protein sequence ID" value="SCL75850.1"/>
    <property type="molecule type" value="Genomic_DNA"/>
</dbReference>
<proteinExistence type="predicted"/>
<evidence type="ECO:0000313" key="1">
    <source>
        <dbReference type="EMBL" id="SCL75850.1"/>
    </source>
</evidence>
<accession>A0A1M4MLY9</accession>
<protein>
    <recommendedName>
        <fullName evidence="3">FeoC like transcriptional regulator</fullName>
    </recommendedName>
</protein>
<sequence length="94" mass="9871">MRAIARRISEGGFVLPALAAELNLQQEALAERLFMMERLGFVERSGGCEPAGAPSCRHCAGCCGGTGLPGGVRYTLTEKGRRLAGVPPTKPKGD</sequence>
<name>A0A1M4MLY9_9EURY</name>
<organism evidence="1 2">
    <name type="scientific">Methanoculleus chikugoensis</name>
    <dbReference type="NCBI Taxonomy" id="118126"/>
    <lineage>
        <taxon>Archaea</taxon>
        <taxon>Methanobacteriati</taxon>
        <taxon>Methanobacteriota</taxon>
        <taxon>Stenosarchaea group</taxon>
        <taxon>Methanomicrobia</taxon>
        <taxon>Methanomicrobiales</taxon>
        <taxon>Methanomicrobiaceae</taxon>
        <taxon>Methanoculleus</taxon>
    </lineage>
</organism>
<evidence type="ECO:0008006" key="3">
    <source>
        <dbReference type="Google" id="ProtNLM"/>
    </source>
</evidence>
<dbReference type="InterPro" id="IPR036388">
    <property type="entry name" value="WH-like_DNA-bd_sf"/>
</dbReference>
<reference evidence="1 2" key="1">
    <citation type="submission" date="2016-08" db="EMBL/GenBank/DDBJ databases">
        <authorList>
            <person name="Seilhamer J.J."/>
        </authorList>
    </citation>
    <scope>NUCLEOTIDE SEQUENCE [LARGE SCALE GENOMIC DNA]</scope>
    <source>
        <strain evidence="1">L21-II-0</strain>
    </source>
</reference>
<gene>
    <name evidence="1" type="ORF">L21_1766</name>
</gene>